<sequence length="182" mass="20903">MKGRATLYIYDENRQDPARDILRGYRSTLIGDFGEAPKNWRWLELGPGRWGVVGLDYDVHTGDEEARYIILRPDDNDDMVNIVEHVLIDKIPALRDNSGAYGDCEEEEDVFGRTRAQCLSGRISRHSILNVRKDLAPNAGYYPLEIHIFDPKGLDKPDKSTFILPYNPDKATWEIPPDYPIR</sequence>
<reference evidence="1 2" key="1">
    <citation type="submission" date="2011-08" db="EMBL/GenBank/DDBJ databases">
        <authorList>
            <person name="Weinstock G."/>
            <person name="Sodergren E."/>
            <person name="Clifton S."/>
            <person name="Fulton L."/>
            <person name="Fulton B."/>
            <person name="Courtney L."/>
            <person name="Fronick C."/>
            <person name="Harrison M."/>
            <person name="Strong C."/>
            <person name="Farmer C."/>
            <person name="Delahaunty K."/>
            <person name="Markovic C."/>
            <person name="Hall O."/>
            <person name="Minx P."/>
            <person name="Tomlinson C."/>
            <person name="Mitreva M."/>
            <person name="Hou S."/>
            <person name="Chen J."/>
            <person name="Wollam A."/>
            <person name="Pepin K.H."/>
            <person name="Johnson M."/>
            <person name="Bhonagiri V."/>
            <person name="Zhang X."/>
            <person name="Suruliraj S."/>
            <person name="Warren W."/>
            <person name="Chinwalla A."/>
            <person name="Mardis E.R."/>
            <person name="Wilson R.K."/>
        </authorList>
    </citation>
    <scope>NUCLEOTIDE SEQUENCE [LARGE SCALE GENOMIC DNA]</scope>
    <source>
        <strain evidence="1 2">F0432</strain>
    </source>
</reference>
<dbReference type="EMBL" id="AGCM01000089">
    <property type="protein sequence ID" value="EHM53751.1"/>
    <property type="molecule type" value="Genomic_DNA"/>
</dbReference>
<evidence type="ECO:0000313" key="2">
    <source>
        <dbReference type="Proteomes" id="UP000004750"/>
    </source>
</evidence>
<dbReference type="HOGENOM" id="CLU_1479526_0_0_6"/>
<comment type="caution">
    <text evidence="1">The sequence shown here is derived from an EMBL/GenBank/DDBJ whole genome shotgun (WGS) entry which is preliminary data.</text>
</comment>
<dbReference type="AlphaFoldDB" id="G9ZFT5"/>
<organism evidence="1 2">
    <name type="scientific">Cardiobacterium valvarum F0432</name>
    <dbReference type="NCBI Taxonomy" id="797473"/>
    <lineage>
        <taxon>Bacteria</taxon>
        <taxon>Pseudomonadati</taxon>
        <taxon>Pseudomonadota</taxon>
        <taxon>Gammaproteobacteria</taxon>
        <taxon>Cardiobacteriales</taxon>
        <taxon>Cardiobacteriaceae</taxon>
        <taxon>Cardiobacterium</taxon>
    </lineage>
</organism>
<accession>G9ZFT5</accession>
<proteinExistence type="predicted"/>
<protein>
    <submittedName>
        <fullName evidence="1">Uncharacterized protein</fullName>
    </submittedName>
</protein>
<name>G9ZFT5_9GAMM</name>
<dbReference type="Proteomes" id="UP000004750">
    <property type="component" value="Unassembled WGS sequence"/>
</dbReference>
<gene>
    <name evidence="1" type="ORF">HMPREF9080_01633</name>
</gene>
<evidence type="ECO:0000313" key="1">
    <source>
        <dbReference type="EMBL" id="EHM53751.1"/>
    </source>
</evidence>